<keyword evidence="3" id="KW-0902">Two-component regulatory system</keyword>
<name>A0A2K9NIK8_9PROT</name>
<evidence type="ECO:0000256" key="4">
    <source>
        <dbReference type="ARBA" id="ARBA00023015"/>
    </source>
</evidence>
<dbReference type="PRINTS" id="PR01590">
    <property type="entry name" value="HTHFIS"/>
</dbReference>
<evidence type="ECO:0000313" key="9">
    <source>
        <dbReference type="EMBL" id="AUN32912.1"/>
    </source>
</evidence>
<evidence type="ECO:0000256" key="5">
    <source>
        <dbReference type="ARBA" id="ARBA00023125"/>
    </source>
</evidence>
<sequence>MTFDSPGFHSQSIRASAVVFEDPASRQLYERIGRIGPSEATVLVAGETGTGKELVARLLHRLSPRAARPFIAINCAALPENLVESELFGHERGAFTGAVSAKRGWFEAAQHGTLFLDEIGDLPLSMQVKLLRVLQEREISRVGGRSAIPIDVRIIAASHVNLEGAVRAGRFREDLYFRLNVAQIRVPALRERPADILPLAGHFLKMYGERLRMRSIGLSPAAERLLIAYAWPGNIRELENVIHHALLVMNGEAIGPTDLNLPGQRMPMEASHMPLTQETAPPGFDAALLPLFESGAENLYDLVEAKLFQAAYEYCHRNQLQTAKLLGITRNILRHRLKQYGLL</sequence>
<keyword evidence="5" id="KW-0238">DNA-binding</keyword>
<accession>A0A2K9NIK8</accession>
<evidence type="ECO:0000256" key="3">
    <source>
        <dbReference type="ARBA" id="ARBA00023012"/>
    </source>
</evidence>
<keyword evidence="6" id="KW-0010">Activator</keyword>
<dbReference type="GO" id="GO:0006355">
    <property type="term" value="P:regulation of DNA-templated transcription"/>
    <property type="evidence" value="ECO:0007669"/>
    <property type="project" value="InterPro"/>
</dbReference>
<dbReference type="Pfam" id="PF02954">
    <property type="entry name" value="HTH_8"/>
    <property type="match status" value="1"/>
</dbReference>
<keyword evidence="1" id="KW-0547">Nucleotide-binding</keyword>
<dbReference type="Gene3D" id="1.10.10.60">
    <property type="entry name" value="Homeodomain-like"/>
    <property type="match status" value="1"/>
</dbReference>
<dbReference type="Pfam" id="PF25601">
    <property type="entry name" value="AAA_lid_14"/>
    <property type="match status" value="1"/>
</dbReference>
<proteinExistence type="predicted"/>
<dbReference type="InterPro" id="IPR002078">
    <property type="entry name" value="Sigma_54_int"/>
</dbReference>
<dbReference type="InterPro" id="IPR002197">
    <property type="entry name" value="HTH_Fis"/>
</dbReference>
<evidence type="ECO:0000313" key="10">
    <source>
        <dbReference type="Proteomes" id="UP000234752"/>
    </source>
</evidence>
<dbReference type="KEGG" id="ncb:C0V82_20030"/>
<dbReference type="Gene3D" id="3.40.50.300">
    <property type="entry name" value="P-loop containing nucleotide triphosphate hydrolases"/>
    <property type="match status" value="1"/>
</dbReference>
<dbReference type="GO" id="GO:0005524">
    <property type="term" value="F:ATP binding"/>
    <property type="evidence" value="ECO:0007669"/>
    <property type="project" value="UniProtKB-KW"/>
</dbReference>
<dbReference type="CDD" id="cd00009">
    <property type="entry name" value="AAA"/>
    <property type="match status" value="1"/>
</dbReference>
<gene>
    <name evidence="9" type="ORF">C0V82_20030</name>
</gene>
<dbReference type="GO" id="GO:0043565">
    <property type="term" value="F:sequence-specific DNA binding"/>
    <property type="evidence" value="ECO:0007669"/>
    <property type="project" value="InterPro"/>
</dbReference>
<evidence type="ECO:0000256" key="6">
    <source>
        <dbReference type="ARBA" id="ARBA00023159"/>
    </source>
</evidence>
<keyword evidence="4" id="KW-0805">Transcription regulation</keyword>
<dbReference type="Gene3D" id="1.10.8.60">
    <property type="match status" value="1"/>
</dbReference>
<dbReference type="AlphaFoldDB" id="A0A2K9NIK8"/>
<protein>
    <submittedName>
        <fullName evidence="9">Fis family transcriptional regulator</fullName>
    </submittedName>
</protein>
<dbReference type="SUPFAM" id="SSF46689">
    <property type="entry name" value="Homeodomain-like"/>
    <property type="match status" value="1"/>
</dbReference>
<dbReference type="InterPro" id="IPR009057">
    <property type="entry name" value="Homeodomain-like_sf"/>
</dbReference>
<dbReference type="FunFam" id="3.40.50.300:FF:000006">
    <property type="entry name" value="DNA-binding transcriptional regulator NtrC"/>
    <property type="match status" value="1"/>
</dbReference>
<evidence type="ECO:0000256" key="2">
    <source>
        <dbReference type="ARBA" id="ARBA00022840"/>
    </source>
</evidence>
<dbReference type="PANTHER" id="PTHR32071">
    <property type="entry name" value="TRANSCRIPTIONAL REGULATORY PROTEIN"/>
    <property type="match status" value="1"/>
</dbReference>
<keyword evidence="7" id="KW-0804">Transcription</keyword>
<evidence type="ECO:0000256" key="7">
    <source>
        <dbReference type="ARBA" id="ARBA00023163"/>
    </source>
</evidence>
<dbReference type="PROSITE" id="PS50045">
    <property type="entry name" value="SIGMA54_INTERACT_4"/>
    <property type="match status" value="1"/>
</dbReference>
<reference evidence="9 10" key="1">
    <citation type="submission" date="2017-12" db="EMBL/GenBank/DDBJ databases">
        <title>Genomes of bacteria within cyanobacterial aggregates.</title>
        <authorList>
            <person name="Cai H."/>
        </authorList>
    </citation>
    <scope>NUCLEOTIDE SEQUENCE [LARGE SCALE GENOMIC DNA]</scope>
    <source>
        <strain evidence="9 10">TH16</strain>
    </source>
</reference>
<dbReference type="SUPFAM" id="SSF52540">
    <property type="entry name" value="P-loop containing nucleoside triphosphate hydrolases"/>
    <property type="match status" value="1"/>
</dbReference>
<dbReference type="EMBL" id="CP025612">
    <property type="protein sequence ID" value="AUN32912.1"/>
    <property type="molecule type" value="Genomic_DNA"/>
</dbReference>
<keyword evidence="10" id="KW-1185">Reference proteome</keyword>
<dbReference type="OrthoDB" id="9770562at2"/>
<dbReference type="PROSITE" id="PS00675">
    <property type="entry name" value="SIGMA54_INTERACT_1"/>
    <property type="match status" value="1"/>
</dbReference>
<dbReference type="InterPro" id="IPR027417">
    <property type="entry name" value="P-loop_NTPase"/>
</dbReference>
<dbReference type="PANTHER" id="PTHR32071:SF21">
    <property type="entry name" value="TRANSCRIPTIONAL REGULATORY PROTEIN FLGR"/>
    <property type="match status" value="1"/>
</dbReference>
<organism evidence="9 10">
    <name type="scientific">Niveispirillum cyanobacteriorum</name>
    <dbReference type="NCBI Taxonomy" id="1612173"/>
    <lineage>
        <taxon>Bacteria</taxon>
        <taxon>Pseudomonadati</taxon>
        <taxon>Pseudomonadota</taxon>
        <taxon>Alphaproteobacteria</taxon>
        <taxon>Rhodospirillales</taxon>
        <taxon>Azospirillaceae</taxon>
        <taxon>Niveispirillum</taxon>
    </lineage>
</organism>
<dbReference type="InterPro" id="IPR025944">
    <property type="entry name" value="Sigma_54_int_dom_CS"/>
</dbReference>
<dbReference type="GO" id="GO:0000160">
    <property type="term" value="P:phosphorelay signal transduction system"/>
    <property type="evidence" value="ECO:0007669"/>
    <property type="project" value="UniProtKB-KW"/>
</dbReference>
<dbReference type="SMART" id="SM00382">
    <property type="entry name" value="AAA"/>
    <property type="match status" value="1"/>
</dbReference>
<feature type="domain" description="Sigma-54 factor interaction" evidence="8">
    <location>
        <begin position="18"/>
        <end position="247"/>
    </location>
</feature>
<dbReference type="InterPro" id="IPR003593">
    <property type="entry name" value="AAA+_ATPase"/>
</dbReference>
<dbReference type="InterPro" id="IPR025662">
    <property type="entry name" value="Sigma_54_int_dom_ATP-bd_1"/>
</dbReference>
<dbReference type="InterPro" id="IPR058031">
    <property type="entry name" value="AAA_lid_NorR"/>
</dbReference>
<evidence type="ECO:0000259" key="8">
    <source>
        <dbReference type="PROSITE" id="PS50045"/>
    </source>
</evidence>
<keyword evidence="2" id="KW-0067">ATP-binding</keyword>
<dbReference type="Pfam" id="PF00158">
    <property type="entry name" value="Sigma54_activat"/>
    <property type="match status" value="1"/>
</dbReference>
<dbReference type="PROSITE" id="PS00688">
    <property type="entry name" value="SIGMA54_INTERACT_3"/>
    <property type="match status" value="1"/>
</dbReference>
<dbReference type="Proteomes" id="UP000234752">
    <property type="component" value="Chromosome eg_2"/>
</dbReference>
<evidence type="ECO:0000256" key="1">
    <source>
        <dbReference type="ARBA" id="ARBA00022741"/>
    </source>
</evidence>